<protein>
    <submittedName>
        <fullName evidence="1">Transcription termination factor NusG</fullName>
    </submittedName>
</protein>
<comment type="caution">
    <text evidence="1">The sequence shown here is derived from an EMBL/GenBank/DDBJ whole genome shotgun (WGS) entry which is preliminary data.</text>
</comment>
<proteinExistence type="predicted"/>
<dbReference type="EMBL" id="MLZC01000020">
    <property type="protein sequence ID" value="OHG60649.1"/>
    <property type="molecule type" value="Genomic_DNA"/>
</dbReference>
<sequence>MNIEQLEHYQWFLAQYITGGRNREHLFGWLTEQRIIPWTPLTISLVRRSDKQCGFRKRIDPVFPGYFFLKANFEIHNITHIRRHSAFCDFVHVGRAIIPVRPGIVEALMKTWPDPTLNSAARTELEAASGLNLTARQYDYLLAIDRTTQPVSRITMLYDLVFNTAETVFSELPSPENSGAM</sequence>
<dbReference type="SUPFAM" id="SSF82679">
    <property type="entry name" value="N-utilization substance G protein NusG, N-terminal domain"/>
    <property type="match status" value="1"/>
</dbReference>
<gene>
    <name evidence="1" type="ORF">A7T00_27295</name>
</gene>
<dbReference type="AlphaFoldDB" id="A0A1S0Z810"/>
<reference evidence="1" key="1">
    <citation type="submission" date="2016-09" db="EMBL/GenBank/DDBJ databases">
        <title>Whole genome sequencing of Salmonella enterica.</title>
        <authorList>
            <person name="Bell R."/>
        </authorList>
    </citation>
    <scope>NUCLEOTIDE SEQUENCE [LARGE SCALE GENOMIC DNA]</scope>
    <source>
        <strain evidence="1">CFSAN044978</strain>
    </source>
</reference>
<dbReference type="InterPro" id="IPR036735">
    <property type="entry name" value="NGN_dom_sf"/>
</dbReference>
<dbReference type="Gene3D" id="3.30.70.940">
    <property type="entry name" value="NusG, N-terminal domain"/>
    <property type="match status" value="1"/>
</dbReference>
<dbReference type="GO" id="GO:0006354">
    <property type="term" value="P:DNA-templated transcription elongation"/>
    <property type="evidence" value="ECO:0007669"/>
    <property type="project" value="InterPro"/>
</dbReference>
<accession>A0A1S0Z810</accession>
<dbReference type="RefSeq" id="WP_024153807.1">
    <property type="nucleotide sequence ID" value="NZ_QWDP01000013.1"/>
</dbReference>
<name>A0A1S0Z810_SALET</name>
<evidence type="ECO:0000313" key="1">
    <source>
        <dbReference type="EMBL" id="OHG60649.1"/>
    </source>
</evidence>
<organism evidence="1">
    <name type="scientific">Salmonella enterica subsp. enterica serovar Saintpaul</name>
    <dbReference type="NCBI Taxonomy" id="90105"/>
    <lineage>
        <taxon>Bacteria</taxon>
        <taxon>Pseudomonadati</taxon>
        <taxon>Pseudomonadota</taxon>
        <taxon>Gammaproteobacteria</taxon>
        <taxon>Enterobacterales</taxon>
        <taxon>Enterobacteriaceae</taxon>
        <taxon>Salmonella</taxon>
    </lineage>
</organism>